<evidence type="ECO:0000256" key="5">
    <source>
        <dbReference type="SAM" id="Phobius"/>
    </source>
</evidence>
<dbReference type="PROSITE" id="PS50985">
    <property type="entry name" value="GRAS"/>
    <property type="match status" value="1"/>
</dbReference>
<comment type="similarity">
    <text evidence="3">Belongs to the GRAS family.</text>
</comment>
<gene>
    <name evidence="6" type="ORF">RND71_007807</name>
</gene>
<keyword evidence="5" id="KW-1133">Transmembrane helix</keyword>
<evidence type="ECO:0000256" key="3">
    <source>
        <dbReference type="PROSITE-ProRule" id="PRU01191"/>
    </source>
</evidence>
<evidence type="ECO:0000256" key="1">
    <source>
        <dbReference type="ARBA" id="ARBA00023015"/>
    </source>
</evidence>
<evidence type="ECO:0000313" key="7">
    <source>
        <dbReference type="Proteomes" id="UP001291623"/>
    </source>
</evidence>
<feature type="transmembrane region" description="Helical" evidence="5">
    <location>
        <begin position="82"/>
        <end position="107"/>
    </location>
</feature>
<comment type="caution">
    <text evidence="3">Lacks conserved residue(s) required for the propagation of feature annotation.</text>
</comment>
<feature type="region of interest" description="Disordered" evidence="4">
    <location>
        <begin position="346"/>
        <end position="368"/>
    </location>
</feature>
<dbReference type="PANTHER" id="PTHR37172:SF3">
    <property type="entry name" value="TRANSMEMBRANE PROTEIN"/>
    <property type="match status" value="1"/>
</dbReference>
<proteinExistence type="inferred from homology"/>
<protein>
    <submittedName>
        <fullName evidence="6">Uncharacterized protein</fullName>
    </submittedName>
</protein>
<dbReference type="Pfam" id="PF03514">
    <property type="entry name" value="GRAS"/>
    <property type="match status" value="2"/>
</dbReference>
<evidence type="ECO:0000313" key="6">
    <source>
        <dbReference type="EMBL" id="KAK4372423.1"/>
    </source>
</evidence>
<keyword evidence="7" id="KW-1185">Reference proteome</keyword>
<evidence type="ECO:0000256" key="2">
    <source>
        <dbReference type="ARBA" id="ARBA00023163"/>
    </source>
</evidence>
<dbReference type="EMBL" id="JAVYJV010000004">
    <property type="protein sequence ID" value="KAK4372423.1"/>
    <property type="molecule type" value="Genomic_DNA"/>
</dbReference>
<feature type="region of interest" description="SAW" evidence="3">
    <location>
        <begin position="681"/>
        <end position="757"/>
    </location>
</feature>
<evidence type="ECO:0000256" key="4">
    <source>
        <dbReference type="SAM" id="MobiDB-lite"/>
    </source>
</evidence>
<dbReference type="PANTHER" id="PTHR37172">
    <property type="entry name" value="TRANSMEMBRANE PROTEIN"/>
    <property type="match status" value="1"/>
</dbReference>
<keyword evidence="5" id="KW-0812">Transmembrane</keyword>
<keyword evidence="1" id="KW-0805">Transcription regulation</keyword>
<dbReference type="InterPro" id="IPR005202">
    <property type="entry name" value="TF_GRAS"/>
</dbReference>
<keyword evidence="2" id="KW-0804">Transcription</keyword>
<dbReference type="Proteomes" id="UP001291623">
    <property type="component" value="Unassembled WGS sequence"/>
</dbReference>
<keyword evidence="5" id="KW-0472">Membrane</keyword>
<reference evidence="6" key="1">
    <citation type="submission" date="2023-12" db="EMBL/GenBank/DDBJ databases">
        <title>Genome assembly of Anisodus tanguticus.</title>
        <authorList>
            <person name="Wang Y.-J."/>
        </authorList>
    </citation>
    <scope>NUCLEOTIDE SEQUENCE</scope>
    <source>
        <strain evidence="6">KB-2021</strain>
        <tissue evidence="6">Leaf</tissue>
    </source>
</reference>
<comment type="caution">
    <text evidence="6">The sequence shown here is derived from an EMBL/GenBank/DDBJ whole genome shotgun (WGS) entry which is preliminary data.</text>
</comment>
<organism evidence="6 7">
    <name type="scientific">Anisodus tanguticus</name>
    <dbReference type="NCBI Taxonomy" id="243964"/>
    <lineage>
        <taxon>Eukaryota</taxon>
        <taxon>Viridiplantae</taxon>
        <taxon>Streptophyta</taxon>
        <taxon>Embryophyta</taxon>
        <taxon>Tracheophyta</taxon>
        <taxon>Spermatophyta</taxon>
        <taxon>Magnoliopsida</taxon>
        <taxon>eudicotyledons</taxon>
        <taxon>Gunneridae</taxon>
        <taxon>Pentapetalae</taxon>
        <taxon>asterids</taxon>
        <taxon>lamiids</taxon>
        <taxon>Solanales</taxon>
        <taxon>Solanaceae</taxon>
        <taxon>Solanoideae</taxon>
        <taxon>Hyoscyameae</taxon>
        <taxon>Anisodus</taxon>
    </lineage>
</organism>
<dbReference type="AlphaFoldDB" id="A0AAE1SN04"/>
<accession>A0AAE1SN04</accession>
<feature type="transmembrane region" description="Helical" evidence="5">
    <location>
        <begin position="44"/>
        <end position="70"/>
    </location>
</feature>
<name>A0AAE1SN04_9SOLA</name>
<sequence>MYSTTPHLFMLSIAHYLIDLFGYSTTEADNSDLLIKFFLQSNPIFLHVLVSLISVAALTHSLTGGTSCFIKNIPQPVSRPRLYTAWIFLCILQICVGLGIEGSIAAGVGAHDFGHERGFLTRAIFFLGLHETMFFWSKTVVKPVVDDTVFGIARENRWAEKAALAMSFGGLWWWRLRDEVDSLVVVVEKKRDLLISIGLADFVGWWLYYLTVTIDVTPEAIKSFEATLIRVPLICPGVGTMDNVSISNDNSSDFRGDHFHLEGYERSQLVVNGDEDPWFEHKDCADIDSLYSMCGLNNEEHTSNEQVRTNSLEDQQESISDWTQNDFPTNTVMLMQPVQIQSTIATPKNDDFQPQVPEPGNSRNEKPKPLSLASLELLNNYGRLSKKSSDESLITNALNCEACLGLCMEETRDVELVHLLLAAAEEVSNQQFHLASKLISSCMWGASDSGNPVQRLSFYFAKALEGRIDRSTGRYTCTDEDCHLKYIKTMSLSTNSAFLTCHQLIPFNQVMQFAGIQTIVENVRSAKKIHLIDFNIRSGIQWTVLIHALAEKGDSPIELLKITAVGSTEKENFEISRKNQSTLNQMRLAVYCNSILRTMIPRPDCLDNLMKVVRSIGPTVIVVGEVEANHNSPSFLNRFIETLFFYGKFFDCFEDCMERGSPCRTTIEGVYFGEGIRNIVAAEGEDRFTRNVKLEVWRAFFERFGMMEEELSESAWYQANLILKKFAQGSSCDLQKDGKGLIIGWKGTPIHSQSIWKFL</sequence>